<name>A0A5B7JUI7_PORTR</name>
<accession>A0A5B7JUI7</accession>
<proteinExistence type="predicted"/>
<keyword evidence="2" id="KW-1185">Reference proteome</keyword>
<comment type="caution">
    <text evidence="1">The sequence shown here is derived from an EMBL/GenBank/DDBJ whole genome shotgun (WGS) entry which is preliminary data.</text>
</comment>
<evidence type="ECO:0000313" key="1">
    <source>
        <dbReference type="EMBL" id="MPC98123.1"/>
    </source>
</evidence>
<dbReference type="EMBL" id="VSRR010112712">
    <property type="protein sequence ID" value="MPC98123.1"/>
    <property type="molecule type" value="Genomic_DNA"/>
</dbReference>
<dbReference type="AlphaFoldDB" id="A0A5B7JUI7"/>
<gene>
    <name evidence="1" type="ORF">E2C01_093476</name>
</gene>
<evidence type="ECO:0000313" key="2">
    <source>
        <dbReference type="Proteomes" id="UP000324222"/>
    </source>
</evidence>
<sequence>MTWTHFSRSVVERAAPPEIMLRKQRSQKFDEGNQVVTWAFVTVCSRCSQATCYQDVSAEVGARSDMGTHCFDPSVRKGRHRPNAIVLNAAPKGRRDQEDKWSRGEGEARVAAVGAIEAAGAKV</sequence>
<dbReference type="Proteomes" id="UP000324222">
    <property type="component" value="Unassembled WGS sequence"/>
</dbReference>
<organism evidence="1 2">
    <name type="scientific">Portunus trituberculatus</name>
    <name type="common">Swimming crab</name>
    <name type="synonym">Neptunus trituberculatus</name>
    <dbReference type="NCBI Taxonomy" id="210409"/>
    <lineage>
        <taxon>Eukaryota</taxon>
        <taxon>Metazoa</taxon>
        <taxon>Ecdysozoa</taxon>
        <taxon>Arthropoda</taxon>
        <taxon>Crustacea</taxon>
        <taxon>Multicrustacea</taxon>
        <taxon>Malacostraca</taxon>
        <taxon>Eumalacostraca</taxon>
        <taxon>Eucarida</taxon>
        <taxon>Decapoda</taxon>
        <taxon>Pleocyemata</taxon>
        <taxon>Brachyura</taxon>
        <taxon>Eubrachyura</taxon>
        <taxon>Portunoidea</taxon>
        <taxon>Portunidae</taxon>
        <taxon>Portuninae</taxon>
        <taxon>Portunus</taxon>
    </lineage>
</organism>
<protein>
    <submittedName>
        <fullName evidence="1">Uncharacterized protein</fullName>
    </submittedName>
</protein>
<reference evidence="1 2" key="1">
    <citation type="submission" date="2019-05" db="EMBL/GenBank/DDBJ databases">
        <title>Another draft genome of Portunus trituberculatus and its Hox gene families provides insights of decapod evolution.</title>
        <authorList>
            <person name="Jeong J.-H."/>
            <person name="Song I."/>
            <person name="Kim S."/>
            <person name="Choi T."/>
            <person name="Kim D."/>
            <person name="Ryu S."/>
            <person name="Kim W."/>
        </authorList>
    </citation>
    <scope>NUCLEOTIDE SEQUENCE [LARGE SCALE GENOMIC DNA]</scope>
    <source>
        <tissue evidence="1">Muscle</tissue>
    </source>
</reference>